<gene>
    <name evidence="1" type="ORF">AMATHDRAFT_69650</name>
</gene>
<protein>
    <recommendedName>
        <fullName evidence="3">F-box domain-containing protein</fullName>
    </recommendedName>
</protein>
<feature type="non-terminal residue" evidence="1">
    <location>
        <position position="192"/>
    </location>
</feature>
<dbReference type="EMBL" id="KZ302183">
    <property type="protein sequence ID" value="PFH46510.1"/>
    <property type="molecule type" value="Genomic_DNA"/>
</dbReference>
<organism evidence="1 2">
    <name type="scientific">Amanita thiersii Skay4041</name>
    <dbReference type="NCBI Taxonomy" id="703135"/>
    <lineage>
        <taxon>Eukaryota</taxon>
        <taxon>Fungi</taxon>
        <taxon>Dikarya</taxon>
        <taxon>Basidiomycota</taxon>
        <taxon>Agaricomycotina</taxon>
        <taxon>Agaricomycetes</taxon>
        <taxon>Agaricomycetidae</taxon>
        <taxon>Agaricales</taxon>
        <taxon>Pluteineae</taxon>
        <taxon>Amanitaceae</taxon>
        <taxon>Amanita</taxon>
    </lineage>
</organism>
<evidence type="ECO:0000313" key="2">
    <source>
        <dbReference type="Proteomes" id="UP000242287"/>
    </source>
</evidence>
<dbReference type="Gene3D" id="1.20.1280.50">
    <property type="match status" value="1"/>
</dbReference>
<keyword evidence="2" id="KW-1185">Reference proteome</keyword>
<dbReference type="OrthoDB" id="2269034at2759"/>
<reference evidence="1 2" key="1">
    <citation type="submission" date="2014-02" db="EMBL/GenBank/DDBJ databases">
        <title>Transposable element dynamics among asymbiotic and ectomycorrhizal Amanita fungi.</title>
        <authorList>
            <consortium name="DOE Joint Genome Institute"/>
            <person name="Hess J."/>
            <person name="Skrede I."/>
            <person name="Wolfe B."/>
            <person name="LaButti K."/>
            <person name="Ohm R.A."/>
            <person name="Grigoriev I.V."/>
            <person name="Pringle A."/>
        </authorList>
    </citation>
    <scope>NUCLEOTIDE SEQUENCE [LARGE SCALE GENOMIC DNA]</scope>
    <source>
        <strain evidence="1 2">SKay4041</strain>
    </source>
</reference>
<accession>A0A2A9NFM6</accession>
<evidence type="ECO:0000313" key="1">
    <source>
        <dbReference type="EMBL" id="PFH46510.1"/>
    </source>
</evidence>
<dbReference type="AlphaFoldDB" id="A0A2A9NFM6"/>
<sequence length="192" mass="22348">MADAVNSSTHIHQLYPDILLEIFRSTLAEEWTDTITLPFVLSQVCVKWRQIAISSPRLWTEIRIPEDPLEYSEDNFAKCLPILFERSGSLPLIISYDCEHKSEENGDGAIISSLLSQVHRWGDVEFRFYTFPPFENLHAPHLRRFVMRHVEDDTDGPAPFPFAYCPFLERLCWPWVQTLPAKSDVLNWDQIV</sequence>
<evidence type="ECO:0008006" key="3">
    <source>
        <dbReference type="Google" id="ProtNLM"/>
    </source>
</evidence>
<proteinExistence type="predicted"/>
<name>A0A2A9NFM6_9AGAR</name>
<dbReference type="Proteomes" id="UP000242287">
    <property type="component" value="Unassembled WGS sequence"/>
</dbReference>